<dbReference type="Gene3D" id="3.40.390.10">
    <property type="entry name" value="Collagenase (Catalytic Domain)"/>
    <property type="match status" value="1"/>
</dbReference>
<dbReference type="GO" id="GO:0006508">
    <property type="term" value="P:proteolysis"/>
    <property type="evidence" value="ECO:0007669"/>
    <property type="project" value="UniProtKB-KW"/>
</dbReference>
<dbReference type="EC" id="3.4.24.39" evidence="15"/>
<dbReference type="AlphaFoldDB" id="A0A3M7CRR7"/>
<reference evidence="17 18" key="1">
    <citation type="journal article" date="2018" name="BMC Genomics">
        <title>Genomic evidence for intraspecific hybridization in a clonal and extremely halotolerant yeast.</title>
        <authorList>
            <person name="Gostincar C."/>
            <person name="Stajich J.E."/>
            <person name="Zupancic J."/>
            <person name="Zalar P."/>
            <person name="Gunde-Cimerman N."/>
        </authorList>
    </citation>
    <scope>NUCLEOTIDE SEQUENCE [LARGE SCALE GENOMIC DNA]</scope>
    <source>
        <strain evidence="17 18">EXF-151</strain>
    </source>
</reference>
<evidence type="ECO:0000313" key="18">
    <source>
        <dbReference type="Proteomes" id="UP000270230"/>
    </source>
</evidence>
<dbReference type="SMART" id="SM01351">
    <property type="entry name" value="Aspzincin_M35"/>
    <property type="match status" value="1"/>
</dbReference>
<dbReference type="PANTHER" id="PTHR37016:SF3">
    <property type="entry name" value="NEUTRAL PROTEASE 2-RELATED"/>
    <property type="match status" value="1"/>
</dbReference>
<feature type="domain" description="Lysine-specific metallo-endopeptidase" evidence="16">
    <location>
        <begin position="201"/>
        <end position="350"/>
    </location>
</feature>
<gene>
    <name evidence="17" type="ORF">D0865_04630</name>
</gene>
<keyword evidence="10 14" id="KW-0862">Zinc</keyword>
<dbReference type="SUPFAM" id="SSF55486">
    <property type="entry name" value="Metalloproteases ('zincins'), catalytic domain"/>
    <property type="match status" value="1"/>
</dbReference>
<dbReference type="InterPro" id="IPR001384">
    <property type="entry name" value="Peptidase_M35"/>
</dbReference>
<evidence type="ECO:0000256" key="7">
    <source>
        <dbReference type="ARBA" id="ARBA00022723"/>
    </source>
</evidence>
<evidence type="ECO:0000256" key="6">
    <source>
        <dbReference type="ARBA" id="ARBA00022685"/>
    </source>
</evidence>
<dbReference type="InterPro" id="IPR029463">
    <property type="entry name" value="Lys_MEP"/>
</dbReference>
<dbReference type="GO" id="GO:0046872">
    <property type="term" value="F:metal ion binding"/>
    <property type="evidence" value="ECO:0007669"/>
    <property type="project" value="UniProtKB-KW"/>
</dbReference>
<keyword evidence="11 15" id="KW-0482">Metalloprotease</keyword>
<evidence type="ECO:0000256" key="14">
    <source>
        <dbReference type="PIRSR" id="PIRSR601384-2"/>
    </source>
</evidence>
<evidence type="ECO:0000256" key="13">
    <source>
        <dbReference type="PIRSR" id="PIRSR601384-1"/>
    </source>
</evidence>
<comment type="cofactor">
    <cofactor evidence="14 15">
        <name>Zn(2+)</name>
        <dbReference type="ChEBI" id="CHEBI:29105"/>
    </cofactor>
    <text evidence="14 15">Binds 1 zinc ion per subunit.</text>
</comment>
<evidence type="ECO:0000256" key="2">
    <source>
        <dbReference type="ARBA" id="ARBA00004613"/>
    </source>
</evidence>
<feature type="binding site" evidence="14">
    <location>
        <position position="322"/>
    </location>
    <ligand>
        <name>Zn(2+)</name>
        <dbReference type="ChEBI" id="CHEBI:29105"/>
        <note>catalytic</note>
    </ligand>
</feature>
<feature type="binding site" evidence="14">
    <location>
        <position position="307"/>
    </location>
    <ligand>
        <name>Zn(2+)</name>
        <dbReference type="ChEBI" id="CHEBI:29105"/>
        <note>catalytic</note>
    </ligand>
</feature>
<proteinExistence type="inferred from homology"/>
<dbReference type="PRINTS" id="PR00768">
    <property type="entry name" value="DEUTEROLYSIN"/>
</dbReference>
<keyword evidence="8" id="KW-0732">Signal</keyword>
<accession>A0A3M7CRR7</accession>
<comment type="subcellular location">
    <subcellularLocation>
        <location evidence="2 15">Secreted</location>
    </subcellularLocation>
</comment>
<comment type="function">
    <text evidence="15">Secreted metalloproteinase that allows assimilation of proteinaceous substrates. Shows high activities on basic nuclear substrates such as histone and protamine.</text>
</comment>
<dbReference type="Pfam" id="PF02102">
    <property type="entry name" value="Peptidase_M35"/>
    <property type="match status" value="1"/>
</dbReference>
<evidence type="ECO:0000313" key="17">
    <source>
        <dbReference type="EMBL" id="RMY54590.1"/>
    </source>
</evidence>
<dbReference type="GO" id="GO:0005576">
    <property type="term" value="C:extracellular region"/>
    <property type="evidence" value="ECO:0007669"/>
    <property type="project" value="UniProtKB-SubCell"/>
</dbReference>
<keyword evidence="9 15" id="KW-0378">Hydrolase</keyword>
<feature type="binding site" evidence="14">
    <location>
        <position position="311"/>
    </location>
    <ligand>
        <name>Zn(2+)</name>
        <dbReference type="ChEBI" id="CHEBI:29105"/>
        <note>catalytic</note>
    </ligand>
</feature>
<comment type="caution">
    <text evidence="17">The sequence shown here is derived from an EMBL/GenBank/DDBJ whole genome shotgun (WGS) entry which is preliminary data.</text>
</comment>
<dbReference type="InterPro" id="IPR050414">
    <property type="entry name" value="Fungal_M35_metalloproteases"/>
</dbReference>
<evidence type="ECO:0000256" key="11">
    <source>
        <dbReference type="ARBA" id="ARBA00023049"/>
    </source>
</evidence>
<evidence type="ECO:0000256" key="12">
    <source>
        <dbReference type="ARBA" id="ARBA00023145"/>
    </source>
</evidence>
<dbReference type="PANTHER" id="PTHR37016">
    <property type="match status" value="1"/>
</dbReference>
<dbReference type="Gene3D" id="2.60.40.2970">
    <property type="match status" value="1"/>
</dbReference>
<dbReference type="InterPro" id="IPR024079">
    <property type="entry name" value="MetalloPept_cat_dom_sf"/>
</dbReference>
<evidence type="ECO:0000256" key="4">
    <source>
        <dbReference type="ARBA" id="ARBA00022525"/>
    </source>
</evidence>
<evidence type="ECO:0000256" key="15">
    <source>
        <dbReference type="RuleBase" id="RU361126"/>
    </source>
</evidence>
<evidence type="ECO:0000256" key="5">
    <source>
        <dbReference type="ARBA" id="ARBA00022670"/>
    </source>
</evidence>
<keyword evidence="5 15" id="KW-0645">Protease</keyword>
<name>A0A3M7CRR7_HORWE</name>
<evidence type="ECO:0000256" key="10">
    <source>
        <dbReference type="ARBA" id="ARBA00022833"/>
    </source>
</evidence>
<evidence type="ECO:0000259" key="16">
    <source>
        <dbReference type="SMART" id="SM01351"/>
    </source>
</evidence>
<protein>
    <recommendedName>
        <fullName evidence="15">Neutral protease 2</fullName>
        <ecNumber evidence="15">3.4.24.39</ecNumber>
    </recommendedName>
    <alternativeName>
        <fullName evidence="15">Deuterolysin</fullName>
    </alternativeName>
</protein>
<sequence>MKFTIAQVAALVAGASSSAIDLNKRATPLDVSLAPNGNTMVKASITNTGSESYNLLYKGSLLDEAPVDKLLVNTASSAADFTGIMLRVSTENLAEDAFKPIMAGQTIEMDIDIAELYDLPESGSYSVSAMGSLPIAALNSTELTGEALTFSSNTLSMDVDAEEAKKVVKAVEKIAAKRTAIQSDCSGSQLRAVQTALSNCQSLASRAAQAATSGSASTFQTYFKTTSSSTRSTVAARLRAVASDCGSTTGGSTRTFCSDIYGGCSGNVLAYTLPAYNYIAYCPLFFNYLPALTGQCHAQDQATTVLHEETHAPGVYRPGTQDNGYGYSAATSLSASAALNNADSYALYANGGKTVGHIRYPVNADRNVTSLTILRTESYKPVTGRITGSGASDFFHHPPAPNVTEHCSENGRVESRPDSGRIVSSSAQVFESPNSSSPFLRRMKRLRVALSYRMTGAPGFFYKTYKKAYLVP</sequence>
<organism evidence="17 18">
    <name type="scientific">Hortaea werneckii</name>
    <name type="common">Black yeast</name>
    <name type="synonym">Cladosporium werneckii</name>
    <dbReference type="NCBI Taxonomy" id="91943"/>
    <lineage>
        <taxon>Eukaryota</taxon>
        <taxon>Fungi</taxon>
        <taxon>Dikarya</taxon>
        <taxon>Ascomycota</taxon>
        <taxon>Pezizomycotina</taxon>
        <taxon>Dothideomycetes</taxon>
        <taxon>Dothideomycetidae</taxon>
        <taxon>Mycosphaerellales</taxon>
        <taxon>Teratosphaeriaceae</taxon>
        <taxon>Hortaea</taxon>
    </lineage>
</organism>
<keyword evidence="6 15" id="KW-0165">Cleavage on pair of basic residues</keyword>
<keyword evidence="4 15" id="KW-0964">Secreted</keyword>
<keyword evidence="12" id="KW-0865">Zymogen</keyword>
<comment type="similarity">
    <text evidence="3 15">Belongs to the peptidase M35 family.</text>
</comment>
<dbReference type="GO" id="GO:0004222">
    <property type="term" value="F:metalloendopeptidase activity"/>
    <property type="evidence" value="ECO:0007669"/>
    <property type="project" value="InterPro"/>
</dbReference>
<dbReference type="Proteomes" id="UP000270230">
    <property type="component" value="Unassembled WGS sequence"/>
</dbReference>
<evidence type="ECO:0000256" key="1">
    <source>
        <dbReference type="ARBA" id="ARBA00001187"/>
    </source>
</evidence>
<comment type="catalytic activity">
    <reaction evidence="1 15">
        <text>Preferential cleavage of bonds with hydrophobic residues in P1'. Also 3-Asn-|-Gln-4 and 8-Gly-|-Ser-9 bonds in insulin B chain.</text>
        <dbReference type="EC" id="3.4.24.39"/>
    </reaction>
</comment>
<evidence type="ECO:0000256" key="3">
    <source>
        <dbReference type="ARBA" id="ARBA00010279"/>
    </source>
</evidence>
<feature type="active site" evidence="13">
    <location>
        <position position="308"/>
    </location>
</feature>
<keyword evidence="7 14" id="KW-0479">Metal-binding</keyword>
<dbReference type="EMBL" id="QWIN01000286">
    <property type="protein sequence ID" value="RMY54590.1"/>
    <property type="molecule type" value="Genomic_DNA"/>
</dbReference>
<dbReference type="OrthoDB" id="412874at2759"/>
<evidence type="ECO:0000256" key="9">
    <source>
        <dbReference type="ARBA" id="ARBA00022801"/>
    </source>
</evidence>
<dbReference type="VEuPathDB" id="FungiDB:BTJ68_01952"/>
<dbReference type="CDD" id="cd11008">
    <property type="entry name" value="M35_deuterolysin_like"/>
    <property type="match status" value="1"/>
</dbReference>
<evidence type="ECO:0000256" key="8">
    <source>
        <dbReference type="ARBA" id="ARBA00022729"/>
    </source>
</evidence>